<feature type="transmembrane region" description="Helical" evidence="1">
    <location>
        <begin position="51"/>
        <end position="72"/>
    </location>
</feature>
<feature type="transmembrane region" description="Helical" evidence="1">
    <location>
        <begin position="215"/>
        <end position="241"/>
    </location>
</feature>
<dbReference type="Pfam" id="PF14808">
    <property type="entry name" value="TMEM164"/>
    <property type="match status" value="1"/>
</dbReference>
<keyword evidence="1" id="KW-0472">Membrane</keyword>
<accession>A0A1X0NUN8</accession>
<sequence>MDSLVLNSLANTFVPQVAADWLSAFCEKTGQAWGPNGSEKLFWYRSPKVHIFEFLVLHLFVFFCFRASRGYFTNITKYEGRGEVSRGRSTKGRLNKLLGIIFLFLWVLQLIFKALRPTPFVQMGWLLMPCHLITLIWAFVLLRQKESEYALNVYLATLAADYHWGPAAASLVPDFGDHQYRIESYFFVFHHGLLLIMPFYFSARYELLPMNLKHLLHVTAVAVVVNICLYTLISYISGLNVNYMLYPPPKLWGVFPFTSKAYRFYIIAILMGCTVVFHVIISKSGDIIKWILSRGRKRNGLHLKRSAKRH</sequence>
<feature type="transmembrane region" description="Helical" evidence="1">
    <location>
        <begin position="124"/>
        <end position="142"/>
    </location>
</feature>
<keyword evidence="1" id="KW-1133">Transmembrane helix</keyword>
<gene>
    <name evidence="2" type="ORF">TM35_000182600</name>
</gene>
<dbReference type="PANTHER" id="PTHR20948">
    <property type="entry name" value="TRANSMEMBRANE PROTEIN 164"/>
    <property type="match status" value="1"/>
</dbReference>
<keyword evidence="3" id="KW-1185">Reference proteome</keyword>
<dbReference type="GeneID" id="39986353"/>
<comment type="caution">
    <text evidence="2">The sequence shown here is derived from an EMBL/GenBank/DDBJ whole genome shotgun (WGS) entry which is preliminary data.</text>
</comment>
<organism evidence="2 3">
    <name type="scientific">Trypanosoma theileri</name>
    <dbReference type="NCBI Taxonomy" id="67003"/>
    <lineage>
        <taxon>Eukaryota</taxon>
        <taxon>Discoba</taxon>
        <taxon>Euglenozoa</taxon>
        <taxon>Kinetoplastea</taxon>
        <taxon>Metakinetoplastina</taxon>
        <taxon>Trypanosomatida</taxon>
        <taxon>Trypanosomatidae</taxon>
        <taxon>Trypanosoma</taxon>
    </lineage>
</organism>
<dbReference type="InterPro" id="IPR026508">
    <property type="entry name" value="TMEM164"/>
</dbReference>
<dbReference type="OrthoDB" id="17328at2759"/>
<dbReference type="VEuPathDB" id="TriTrypDB:TM35_000182600"/>
<dbReference type="Proteomes" id="UP000192257">
    <property type="component" value="Unassembled WGS sequence"/>
</dbReference>
<evidence type="ECO:0000313" key="2">
    <source>
        <dbReference type="EMBL" id="ORC88203.1"/>
    </source>
</evidence>
<dbReference type="AlphaFoldDB" id="A0A1X0NUN8"/>
<evidence type="ECO:0000313" key="3">
    <source>
        <dbReference type="Proteomes" id="UP000192257"/>
    </source>
</evidence>
<name>A0A1X0NUN8_9TRYP</name>
<dbReference type="PANTHER" id="PTHR20948:SF2">
    <property type="entry name" value="TRANSMEMBRANE PROTEIN 164"/>
    <property type="match status" value="1"/>
</dbReference>
<evidence type="ECO:0008006" key="4">
    <source>
        <dbReference type="Google" id="ProtNLM"/>
    </source>
</evidence>
<feature type="transmembrane region" description="Helical" evidence="1">
    <location>
        <begin position="185"/>
        <end position="203"/>
    </location>
</feature>
<dbReference type="RefSeq" id="XP_028882269.1">
    <property type="nucleotide sequence ID" value="XM_029026573.1"/>
</dbReference>
<dbReference type="EMBL" id="NBCO01000018">
    <property type="protein sequence ID" value="ORC88203.1"/>
    <property type="molecule type" value="Genomic_DNA"/>
</dbReference>
<evidence type="ECO:0000256" key="1">
    <source>
        <dbReference type="SAM" id="Phobius"/>
    </source>
</evidence>
<reference evidence="2 3" key="1">
    <citation type="submission" date="2017-03" db="EMBL/GenBank/DDBJ databases">
        <title>An alternative strategy for trypanosome survival in the mammalian bloodstream revealed through genome and transcriptome analysis of the ubiquitous bovine parasite Trypanosoma (Megatrypanum) theileri.</title>
        <authorList>
            <person name="Kelly S."/>
            <person name="Ivens A."/>
            <person name="Mott A."/>
            <person name="O'Neill E."/>
            <person name="Emms D."/>
            <person name="Macleod O."/>
            <person name="Voorheis P."/>
            <person name="Matthews J."/>
            <person name="Matthews K."/>
            <person name="Carrington M."/>
        </authorList>
    </citation>
    <scope>NUCLEOTIDE SEQUENCE [LARGE SCALE GENOMIC DNA]</scope>
    <source>
        <strain evidence="2">Edinburgh</strain>
    </source>
</reference>
<feature type="transmembrane region" description="Helical" evidence="1">
    <location>
        <begin position="93"/>
        <end position="112"/>
    </location>
</feature>
<protein>
    <recommendedName>
        <fullName evidence="4">TMEM164 family protein</fullName>
    </recommendedName>
</protein>
<feature type="transmembrane region" description="Helical" evidence="1">
    <location>
        <begin position="261"/>
        <end position="281"/>
    </location>
</feature>
<proteinExistence type="predicted"/>
<feature type="transmembrane region" description="Helical" evidence="1">
    <location>
        <begin position="149"/>
        <end position="165"/>
    </location>
</feature>
<keyword evidence="1" id="KW-0812">Transmembrane</keyword>